<evidence type="ECO:0000313" key="1">
    <source>
        <dbReference type="EMBL" id="AEE17417.1"/>
    </source>
</evidence>
<dbReference type="InterPro" id="IPR011990">
    <property type="entry name" value="TPR-like_helical_dom_sf"/>
</dbReference>
<dbReference type="HOGENOM" id="CLU_1098115_0_0_12"/>
<dbReference type="SUPFAM" id="SSF48452">
    <property type="entry name" value="TPR-like"/>
    <property type="match status" value="1"/>
</dbReference>
<accession>F4LJN7</accession>
<dbReference type="Proteomes" id="UP000006546">
    <property type="component" value="Chromosome"/>
</dbReference>
<reference evidence="2" key="1">
    <citation type="submission" date="2011-04" db="EMBL/GenBank/DDBJ databases">
        <title>The complete genome of Treponema brennaborense DSM 12168.</title>
        <authorList>
            <person name="Lucas S."/>
            <person name="Han J."/>
            <person name="Lapidus A."/>
            <person name="Bruce D."/>
            <person name="Goodwin L."/>
            <person name="Pitluck S."/>
            <person name="Peters L."/>
            <person name="Kyrpides N."/>
            <person name="Mavromatis K."/>
            <person name="Ivanova N."/>
            <person name="Mikhailova N."/>
            <person name="Pagani I."/>
            <person name="Teshima H."/>
            <person name="Detter J.C."/>
            <person name="Tapia R."/>
            <person name="Han C."/>
            <person name="Land M."/>
            <person name="Hauser L."/>
            <person name="Markowitz V."/>
            <person name="Cheng J.-F."/>
            <person name="Hugenholtz P."/>
            <person name="Woyke T."/>
            <person name="Wu D."/>
            <person name="Gronow S."/>
            <person name="Wellnitz S."/>
            <person name="Brambilla E."/>
            <person name="Klenk H.-P."/>
            <person name="Eisen J.A."/>
        </authorList>
    </citation>
    <scope>NUCLEOTIDE SEQUENCE [LARGE SCALE GENOMIC DNA]</scope>
    <source>
        <strain evidence="2">DSM 12168 / CIP 105900 / DD5/3</strain>
    </source>
</reference>
<name>F4LJN7_TREBD</name>
<dbReference type="EMBL" id="CP002696">
    <property type="protein sequence ID" value="AEE17417.1"/>
    <property type="molecule type" value="Genomic_DNA"/>
</dbReference>
<proteinExistence type="predicted"/>
<sequence>MKRLSLIVCFIYMAVYSYGQISSINDFYKAKINFYSEENPSIVISEIEKIIEQNKHENFVKNNELALTIENLLLIEKINFQFDDTVNHEEIYLSLNTQNLKNELFIKDKKLTSFSTEYLTSFADLKTRLLSYLSQSEMYKESMFAKELYMKGLKKNKKSSIGLSSYALWLYFAPPVAGGGYAEALKNITLAEKYAINNEELFFALINKSQILYSMNRLTESKKALEKAHLLFEQEQFTKVLGEKNEQGKTLFD</sequence>
<dbReference type="AlphaFoldDB" id="F4LJN7"/>
<dbReference type="RefSeq" id="WP_013759120.1">
    <property type="nucleotide sequence ID" value="NC_015500.1"/>
</dbReference>
<evidence type="ECO:0000313" key="2">
    <source>
        <dbReference type="Proteomes" id="UP000006546"/>
    </source>
</evidence>
<organism evidence="1 2">
    <name type="scientific">Treponema brennaborense (strain DSM 12168 / CIP 105900 / DD5/3)</name>
    <dbReference type="NCBI Taxonomy" id="906968"/>
    <lineage>
        <taxon>Bacteria</taxon>
        <taxon>Pseudomonadati</taxon>
        <taxon>Spirochaetota</taxon>
        <taxon>Spirochaetia</taxon>
        <taxon>Spirochaetales</taxon>
        <taxon>Treponemataceae</taxon>
        <taxon>Treponema</taxon>
    </lineage>
</organism>
<dbReference type="KEGG" id="tbe:Trebr_2002"/>
<dbReference type="OrthoDB" id="361931at2"/>
<gene>
    <name evidence="1" type="ordered locus">Trebr_2002</name>
</gene>
<dbReference type="eggNOG" id="ENOG502ZW10">
    <property type="taxonomic scope" value="Bacteria"/>
</dbReference>
<protein>
    <submittedName>
        <fullName evidence="1">Uncharacterized protein</fullName>
    </submittedName>
</protein>
<dbReference type="STRING" id="906968.Trebr_2002"/>
<keyword evidence="2" id="KW-1185">Reference proteome</keyword>